<comment type="caution">
    <text evidence="8">The sequence shown here is derived from an EMBL/GenBank/DDBJ whole genome shotgun (WGS) entry which is preliminary data.</text>
</comment>
<evidence type="ECO:0000256" key="5">
    <source>
        <dbReference type="SAM" id="Phobius"/>
    </source>
</evidence>
<keyword evidence="6" id="KW-0732">Signal</keyword>
<dbReference type="PRINTS" id="PR00237">
    <property type="entry name" value="GPCRRHODOPSN"/>
</dbReference>
<comment type="subcellular location">
    <subcellularLocation>
        <location evidence="1">Membrane</location>
    </subcellularLocation>
</comment>
<sequence>MVCSDNFVLLWTLSNTSVCIGDTDQEVDEMDSEDELISDFARFVIIFVNHVILDMCVCVFGIVGNCLNITVFLKQGLRTSVNLSLCAMSLSDLIGLIFQIWQNFCLYLFLEQLDLPVDFLDVQLMTGGCPNVAMTRITSWVTMFITAERCLSVLTPLNVRRIVTFERSVVILLVCYSINLAFFLPRYAYDYLSFIFYPALNNTKLAIGVRDGEEMIAFFLNLSHFYLSIIAFVVVFMNTAILVVSLRRKSRWRKNVASNKSQQDVLSSRENKTMALVIMVATVLIICYTPGVVCAFLEIIDPDFDFYAKKENVYHVTWSFCFLFNSINASINVLVYYRMSSKYRSTLLETFPMLKGKKAKI</sequence>
<feature type="transmembrane region" description="Helical" evidence="5">
    <location>
        <begin position="225"/>
        <end position="246"/>
    </location>
</feature>
<evidence type="ECO:0000259" key="7">
    <source>
        <dbReference type="PROSITE" id="PS50262"/>
    </source>
</evidence>
<proteinExistence type="predicted"/>
<feature type="transmembrane region" description="Helical" evidence="5">
    <location>
        <begin position="276"/>
        <end position="300"/>
    </location>
</feature>
<dbReference type="PANTHER" id="PTHR46641:SF2">
    <property type="entry name" value="FMRFAMIDE RECEPTOR"/>
    <property type="match status" value="1"/>
</dbReference>
<dbReference type="SUPFAM" id="SSF81321">
    <property type="entry name" value="Family A G protein-coupled receptor-like"/>
    <property type="match status" value="1"/>
</dbReference>
<evidence type="ECO:0000256" key="4">
    <source>
        <dbReference type="ARBA" id="ARBA00023136"/>
    </source>
</evidence>
<evidence type="ECO:0000256" key="3">
    <source>
        <dbReference type="ARBA" id="ARBA00022989"/>
    </source>
</evidence>
<dbReference type="PANTHER" id="PTHR46641">
    <property type="entry name" value="FMRFAMIDE RECEPTOR-RELATED"/>
    <property type="match status" value="1"/>
</dbReference>
<dbReference type="GO" id="GO:0016020">
    <property type="term" value="C:membrane"/>
    <property type="evidence" value="ECO:0007669"/>
    <property type="project" value="UniProtKB-SubCell"/>
</dbReference>
<protein>
    <submittedName>
        <fullName evidence="8">Growth hormone secretagogue receptor type 1</fullName>
    </submittedName>
</protein>
<dbReference type="InterPro" id="IPR019427">
    <property type="entry name" value="7TM_GPCR_serpentine_rcpt_Srw"/>
</dbReference>
<feature type="transmembrane region" description="Helical" evidence="5">
    <location>
        <begin position="40"/>
        <end position="73"/>
    </location>
</feature>
<evidence type="ECO:0000256" key="1">
    <source>
        <dbReference type="ARBA" id="ARBA00004370"/>
    </source>
</evidence>
<organism evidence="8 9">
    <name type="scientific">Biomphalaria pfeifferi</name>
    <name type="common">Bloodfluke planorb</name>
    <name type="synonym">Freshwater snail</name>
    <dbReference type="NCBI Taxonomy" id="112525"/>
    <lineage>
        <taxon>Eukaryota</taxon>
        <taxon>Metazoa</taxon>
        <taxon>Spiralia</taxon>
        <taxon>Lophotrochozoa</taxon>
        <taxon>Mollusca</taxon>
        <taxon>Gastropoda</taxon>
        <taxon>Heterobranchia</taxon>
        <taxon>Euthyneura</taxon>
        <taxon>Panpulmonata</taxon>
        <taxon>Hygrophila</taxon>
        <taxon>Lymnaeoidea</taxon>
        <taxon>Planorbidae</taxon>
        <taxon>Biomphalaria</taxon>
    </lineage>
</organism>
<keyword evidence="9" id="KW-1185">Reference proteome</keyword>
<evidence type="ECO:0000313" key="8">
    <source>
        <dbReference type="EMBL" id="KAK0051141.1"/>
    </source>
</evidence>
<dbReference type="InterPro" id="IPR052954">
    <property type="entry name" value="GPCR-Ligand_Int"/>
</dbReference>
<keyword evidence="3 5" id="KW-1133">Transmembrane helix</keyword>
<dbReference type="GO" id="GO:0008528">
    <property type="term" value="F:G protein-coupled peptide receptor activity"/>
    <property type="evidence" value="ECO:0007669"/>
    <property type="project" value="InterPro"/>
</dbReference>
<dbReference type="InterPro" id="IPR017452">
    <property type="entry name" value="GPCR_Rhodpsn_7TM"/>
</dbReference>
<feature type="chain" id="PRO_5042125935" evidence="6">
    <location>
        <begin position="22"/>
        <end position="361"/>
    </location>
</feature>
<accession>A0AAD8F5J5</accession>
<dbReference type="PROSITE" id="PS50262">
    <property type="entry name" value="G_PROTEIN_RECEP_F1_2"/>
    <property type="match status" value="1"/>
</dbReference>
<reference evidence="8" key="2">
    <citation type="submission" date="2023-04" db="EMBL/GenBank/DDBJ databases">
        <authorList>
            <person name="Bu L."/>
            <person name="Lu L."/>
            <person name="Laidemitt M.R."/>
            <person name="Zhang S.M."/>
            <person name="Mutuku M."/>
            <person name="Mkoji G."/>
            <person name="Steinauer M."/>
            <person name="Loker E.S."/>
        </authorList>
    </citation>
    <scope>NUCLEOTIDE SEQUENCE</scope>
    <source>
        <strain evidence="8">KasaAsao</strain>
        <tissue evidence="8">Whole Snail</tissue>
    </source>
</reference>
<reference evidence="8" key="1">
    <citation type="journal article" date="2023" name="PLoS Negl. Trop. Dis.">
        <title>A genome sequence for Biomphalaria pfeifferi, the major vector snail for the human-infecting parasite Schistosoma mansoni.</title>
        <authorList>
            <person name="Bu L."/>
            <person name="Lu L."/>
            <person name="Laidemitt M.R."/>
            <person name="Zhang S.M."/>
            <person name="Mutuku M."/>
            <person name="Mkoji G."/>
            <person name="Steinauer M."/>
            <person name="Loker E.S."/>
        </authorList>
    </citation>
    <scope>NUCLEOTIDE SEQUENCE</scope>
    <source>
        <strain evidence="8">KasaAsao</strain>
    </source>
</reference>
<keyword evidence="4 5" id="KW-0472">Membrane</keyword>
<dbReference type="Pfam" id="PF10324">
    <property type="entry name" value="7TM_GPCR_Srw"/>
    <property type="match status" value="1"/>
</dbReference>
<evidence type="ECO:0000313" key="9">
    <source>
        <dbReference type="Proteomes" id="UP001233172"/>
    </source>
</evidence>
<evidence type="ECO:0000256" key="6">
    <source>
        <dbReference type="SAM" id="SignalP"/>
    </source>
</evidence>
<keyword evidence="8" id="KW-0675">Receptor</keyword>
<name>A0AAD8F5J5_BIOPF</name>
<keyword evidence="2 5" id="KW-0812">Transmembrane</keyword>
<feature type="transmembrane region" description="Helical" evidence="5">
    <location>
        <begin position="169"/>
        <end position="189"/>
    </location>
</feature>
<dbReference type="EMBL" id="JASAOG010000107">
    <property type="protein sequence ID" value="KAK0051141.1"/>
    <property type="molecule type" value="Genomic_DNA"/>
</dbReference>
<dbReference type="InterPro" id="IPR000276">
    <property type="entry name" value="GPCR_Rhodpsn"/>
</dbReference>
<feature type="transmembrane region" description="Helical" evidence="5">
    <location>
        <begin position="85"/>
        <end position="110"/>
    </location>
</feature>
<evidence type="ECO:0000256" key="2">
    <source>
        <dbReference type="ARBA" id="ARBA00022692"/>
    </source>
</evidence>
<dbReference type="Gene3D" id="1.20.1070.10">
    <property type="entry name" value="Rhodopsin 7-helix transmembrane proteins"/>
    <property type="match status" value="1"/>
</dbReference>
<gene>
    <name evidence="8" type="ORF">Bpfe_019451</name>
</gene>
<feature type="transmembrane region" description="Helical" evidence="5">
    <location>
        <begin position="312"/>
        <end position="337"/>
    </location>
</feature>
<feature type="signal peptide" evidence="6">
    <location>
        <begin position="1"/>
        <end position="21"/>
    </location>
</feature>
<dbReference type="SMART" id="SM01381">
    <property type="entry name" value="7TM_GPCR_Srsx"/>
    <property type="match status" value="1"/>
</dbReference>
<dbReference type="AlphaFoldDB" id="A0AAD8F5J5"/>
<dbReference type="Proteomes" id="UP001233172">
    <property type="component" value="Unassembled WGS sequence"/>
</dbReference>
<feature type="domain" description="G-protein coupled receptors family 1 profile" evidence="7">
    <location>
        <begin position="64"/>
        <end position="336"/>
    </location>
</feature>